<organism evidence="1 2">
    <name type="scientific">Rhodococcus maanshanensis</name>
    <dbReference type="NCBI Taxonomy" id="183556"/>
    <lineage>
        <taxon>Bacteria</taxon>
        <taxon>Bacillati</taxon>
        <taxon>Actinomycetota</taxon>
        <taxon>Actinomycetes</taxon>
        <taxon>Mycobacteriales</taxon>
        <taxon>Nocardiaceae</taxon>
        <taxon>Rhodococcus</taxon>
    </lineage>
</organism>
<reference evidence="2" key="1">
    <citation type="submission" date="2016-10" db="EMBL/GenBank/DDBJ databases">
        <authorList>
            <person name="Varghese N."/>
            <person name="Submissions S."/>
        </authorList>
    </citation>
    <scope>NUCLEOTIDE SEQUENCE [LARGE SCALE GENOMIC DNA]</scope>
    <source>
        <strain evidence="2">DSM 44675</strain>
    </source>
</reference>
<dbReference type="EMBL" id="FOAW01000027">
    <property type="protein sequence ID" value="SEM21971.1"/>
    <property type="molecule type" value="Genomic_DNA"/>
</dbReference>
<sequence length="65" mass="6691">MSKSGAGPSVAFTVSYRVPLFARYGDAFDTGVALDVAGHEGSVGWNPMGLRVHIGDSPGGSTDHQ</sequence>
<dbReference type="AlphaFoldDB" id="A0A1H7WKH2"/>
<accession>A0A1H7WKH2</accession>
<name>A0A1H7WKH2_9NOCA</name>
<evidence type="ECO:0000313" key="1">
    <source>
        <dbReference type="EMBL" id="SEM21971.1"/>
    </source>
</evidence>
<keyword evidence="2" id="KW-1185">Reference proteome</keyword>
<dbReference type="Proteomes" id="UP000198677">
    <property type="component" value="Unassembled WGS sequence"/>
</dbReference>
<gene>
    <name evidence="1" type="ORF">SAMN05444583_12750</name>
</gene>
<protein>
    <submittedName>
        <fullName evidence="1">Uncharacterized protein</fullName>
    </submittedName>
</protein>
<dbReference type="RefSeq" id="WP_072750877.1">
    <property type="nucleotide sequence ID" value="NZ_FOAW01000027.1"/>
</dbReference>
<proteinExistence type="predicted"/>
<evidence type="ECO:0000313" key="2">
    <source>
        <dbReference type="Proteomes" id="UP000198677"/>
    </source>
</evidence>